<accession>A0A2P2PD03</accession>
<reference evidence="1" key="1">
    <citation type="submission" date="2018-02" db="EMBL/GenBank/DDBJ databases">
        <title>Rhizophora mucronata_Transcriptome.</title>
        <authorList>
            <person name="Meera S.P."/>
            <person name="Sreeshan A."/>
            <person name="Augustine A."/>
        </authorList>
    </citation>
    <scope>NUCLEOTIDE SEQUENCE</scope>
    <source>
        <tissue evidence="1">Leaf</tissue>
    </source>
</reference>
<name>A0A2P2PD03_RHIMU</name>
<protein>
    <submittedName>
        <fullName evidence="1">Uncharacterized protein</fullName>
    </submittedName>
</protein>
<dbReference type="EMBL" id="GGEC01072144">
    <property type="protein sequence ID" value="MBX52628.1"/>
    <property type="molecule type" value="Transcribed_RNA"/>
</dbReference>
<organism evidence="1">
    <name type="scientific">Rhizophora mucronata</name>
    <name type="common">Asiatic mangrove</name>
    <dbReference type="NCBI Taxonomy" id="61149"/>
    <lineage>
        <taxon>Eukaryota</taxon>
        <taxon>Viridiplantae</taxon>
        <taxon>Streptophyta</taxon>
        <taxon>Embryophyta</taxon>
        <taxon>Tracheophyta</taxon>
        <taxon>Spermatophyta</taxon>
        <taxon>Magnoliopsida</taxon>
        <taxon>eudicotyledons</taxon>
        <taxon>Gunneridae</taxon>
        <taxon>Pentapetalae</taxon>
        <taxon>rosids</taxon>
        <taxon>fabids</taxon>
        <taxon>Malpighiales</taxon>
        <taxon>Rhizophoraceae</taxon>
        <taxon>Rhizophora</taxon>
    </lineage>
</organism>
<sequence length="48" mass="5382">MHHILGQDLLPLMAGISQTQIGKEFIYYLTGQLLDGQDCCSSRLQLTM</sequence>
<proteinExistence type="predicted"/>
<dbReference type="AlphaFoldDB" id="A0A2P2PD03"/>
<evidence type="ECO:0000313" key="1">
    <source>
        <dbReference type="EMBL" id="MBX52628.1"/>
    </source>
</evidence>